<dbReference type="AlphaFoldDB" id="A0A0S3UIJ4"/>
<gene>
    <name evidence="1" type="ORF">PIOMA14_I_0796</name>
</gene>
<proteinExistence type="predicted"/>
<dbReference type="Proteomes" id="UP000217431">
    <property type="component" value="Chromosome I"/>
</dbReference>
<sequence>MQNSRFYRAKPTLLERKTIGFVMH</sequence>
<accession>A0A0S3UIJ4</accession>
<reference evidence="1 2" key="1">
    <citation type="journal article" date="2016" name="DNA Res.">
        <title>The complete genome sequencing of Prevotella intermedia strain OMA14 and a subsequent fine-scale, intra-species genomic comparison reveal an unusual amplification of conjugative and mobile transposons and identify a novel Prevotella-lineage-specific repeat.</title>
        <authorList>
            <person name="Naito M."/>
            <person name="Ogura Y."/>
            <person name="Itoh T."/>
            <person name="Shoji M."/>
            <person name="Okamoto M."/>
            <person name="Hayashi T."/>
            <person name="Nakayama K."/>
        </authorList>
    </citation>
    <scope>NUCLEOTIDE SEQUENCE [LARGE SCALE GENOMIC DNA]</scope>
    <source>
        <strain evidence="1 2">OMA14</strain>
    </source>
</reference>
<organism evidence="1 2">
    <name type="scientific">Prevotella intermedia</name>
    <dbReference type="NCBI Taxonomy" id="28131"/>
    <lineage>
        <taxon>Bacteria</taxon>
        <taxon>Pseudomonadati</taxon>
        <taxon>Bacteroidota</taxon>
        <taxon>Bacteroidia</taxon>
        <taxon>Bacteroidales</taxon>
        <taxon>Prevotellaceae</taxon>
        <taxon>Prevotella</taxon>
    </lineage>
</organism>
<evidence type="ECO:0000313" key="2">
    <source>
        <dbReference type="Proteomes" id="UP000217431"/>
    </source>
</evidence>
<evidence type="ECO:0000313" key="1">
    <source>
        <dbReference type="EMBL" id="BAU17304.1"/>
    </source>
</evidence>
<dbReference type="EMBL" id="AP014597">
    <property type="protein sequence ID" value="BAU17304.1"/>
    <property type="molecule type" value="Genomic_DNA"/>
</dbReference>
<name>A0A0S3UIJ4_PREIN</name>
<protein>
    <submittedName>
        <fullName evidence="1">Uncharacterized protein</fullName>
    </submittedName>
</protein>